<dbReference type="PIRSF" id="PIRSF016578">
    <property type="entry name" value="HsaA"/>
    <property type="match status" value="1"/>
</dbReference>
<dbReference type="PANTHER" id="PTHR43884">
    <property type="entry name" value="ACYL-COA DEHYDROGENASE"/>
    <property type="match status" value="1"/>
</dbReference>
<dbReference type="InterPro" id="IPR009100">
    <property type="entry name" value="AcylCoA_DH/oxidase_NM_dom_sf"/>
</dbReference>
<dbReference type="SUPFAM" id="SSF47203">
    <property type="entry name" value="Acyl-CoA dehydrogenase C-terminal domain-like"/>
    <property type="match status" value="1"/>
</dbReference>
<dbReference type="GO" id="GO:0050660">
    <property type="term" value="F:flavin adenine dinucleotide binding"/>
    <property type="evidence" value="ECO:0007669"/>
    <property type="project" value="InterPro"/>
</dbReference>
<dbReference type="InterPro" id="IPR046373">
    <property type="entry name" value="Acyl-CoA_Oxase/DH_mid-dom_sf"/>
</dbReference>
<dbReference type="PANTHER" id="PTHR43884:SF12">
    <property type="entry name" value="ISOVALERYL-COA DEHYDROGENASE, MITOCHONDRIAL-RELATED"/>
    <property type="match status" value="1"/>
</dbReference>
<protein>
    <submittedName>
        <fullName evidence="12">Acyl-CoA dehydrogenase</fullName>
    </submittedName>
</protein>
<comment type="cofactor">
    <cofactor evidence="1 8">
        <name>FAD</name>
        <dbReference type="ChEBI" id="CHEBI:57692"/>
    </cofactor>
</comment>
<dbReference type="AlphaFoldDB" id="A0A1Y0IAL4"/>
<dbReference type="Proteomes" id="UP000196027">
    <property type="component" value="Chromosome"/>
</dbReference>
<keyword evidence="5 8" id="KW-0285">Flavoprotein</keyword>
<dbReference type="Gene3D" id="1.20.140.10">
    <property type="entry name" value="Butyryl-CoA Dehydrogenase, subunit A, domain 3"/>
    <property type="match status" value="1"/>
</dbReference>
<evidence type="ECO:0000259" key="9">
    <source>
        <dbReference type="Pfam" id="PF00441"/>
    </source>
</evidence>
<organism evidence="12 13">
    <name type="scientific">Oleiphilus messinensis</name>
    <dbReference type="NCBI Taxonomy" id="141451"/>
    <lineage>
        <taxon>Bacteria</taxon>
        <taxon>Pseudomonadati</taxon>
        <taxon>Pseudomonadota</taxon>
        <taxon>Gammaproteobacteria</taxon>
        <taxon>Oceanospirillales</taxon>
        <taxon>Oleiphilaceae</taxon>
        <taxon>Oleiphilus</taxon>
    </lineage>
</organism>
<accession>A0A1Y0IAL4</accession>
<dbReference type="Gene3D" id="2.40.110.10">
    <property type="entry name" value="Butyryl-CoA Dehydrogenase, subunit A, domain 2"/>
    <property type="match status" value="1"/>
</dbReference>
<dbReference type="FunFam" id="1.20.140.10:FF:000001">
    <property type="entry name" value="Acyl-CoA dehydrogenase"/>
    <property type="match status" value="1"/>
</dbReference>
<keyword evidence="6 8" id="KW-0274">FAD</keyword>
<dbReference type="EMBL" id="CP021425">
    <property type="protein sequence ID" value="ARU56515.1"/>
    <property type="molecule type" value="Genomic_DNA"/>
</dbReference>
<evidence type="ECO:0000259" key="10">
    <source>
        <dbReference type="Pfam" id="PF02770"/>
    </source>
</evidence>
<evidence type="ECO:0000256" key="2">
    <source>
        <dbReference type="ARBA" id="ARBA00005109"/>
    </source>
</evidence>
<evidence type="ECO:0000259" key="11">
    <source>
        <dbReference type="Pfam" id="PF02771"/>
    </source>
</evidence>
<dbReference type="InterPro" id="IPR006091">
    <property type="entry name" value="Acyl-CoA_Oxase/DH_mid-dom"/>
</dbReference>
<dbReference type="RefSeq" id="WP_087461493.1">
    <property type="nucleotide sequence ID" value="NZ_CP021425.1"/>
</dbReference>
<dbReference type="Pfam" id="PF02771">
    <property type="entry name" value="Acyl-CoA_dh_N"/>
    <property type="match status" value="1"/>
</dbReference>
<dbReference type="GO" id="GO:0003995">
    <property type="term" value="F:acyl-CoA dehydrogenase activity"/>
    <property type="evidence" value="ECO:0007669"/>
    <property type="project" value="InterPro"/>
</dbReference>
<comment type="similarity">
    <text evidence="3 8">Belongs to the acyl-CoA dehydrogenase family.</text>
</comment>
<dbReference type="Pfam" id="PF02770">
    <property type="entry name" value="Acyl-CoA_dh_M"/>
    <property type="match status" value="1"/>
</dbReference>
<feature type="domain" description="Acyl-CoA dehydrogenase/oxidase C-terminal" evidence="9">
    <location>
        <begin position="225"/>
        <end position="373"/>
    </location>
</feature>
<dbReference type="Gene3D" id="1.10.540.10">
    <property type="entry name" value="Acyl-CoA dehydrogenase/oxidase, N-terminal domain"/>
    <property type="match status" value="1"/>
</dbReference>
<dbReference type="FunFam" id="2.40.110.10:FF:000001">
    <property type="entry name" value="Acyl-CoA dehydrogenase, mitochondrial"/>
    <property type="match status" value="1"/>
</dbReference>
<evidence type="ECO:0000256" key="4">
    <source>
        <dbReference type="ARBA" id="ARBA00022456"/>
    </source>
</evidence>
<dbReference type="FunFam" id="1.10.540.10:FF:000026">
    <property type="entry name" value="Acyl-CoA dehydrogenase medium chain"/>
    <property type="match status" value="1"/>
</dbReference>
<evidence type="ECO:0000256" key="7">
    <source>
        <dbReference type="ARBA" id="ARBA00023002"/>
    </source>
</evidence>
<dbReference type="Pfam" id="PF00441">
    <property type="entry name" value="Acyl-CoA_dh_1"/>
    <property type="match status" value="1"/>
</dbReference>
<dbReference type="InterPro" id="IPR036250">
    <property type="entry name" value="AcylCo_DH-like_C"/>
</dbReference>
<feature type="domain" description="Acyl-CoA oxidase/dehydrogenase middle" evidence="10">
    <location>
        <begin position="118"/>
        <end position="213"/>
    </location>
</feature>
<keyword evidence="4" id="KW-0101">Branched-chain amino acid catabolism</keyword>
<dbReference type="InterPro" id="IPR009075">
    <property type="entry name" value="AcylCo_DH/oxidase_C"/>
</dbReference>
<proteinExistence type="inferred from homology"/>
<feature type="domain" description="Acyl-CoA dehydrogenase/oxidase N-terminal" evidence="11">
    <location>
        <begin position="2"/>
        <end position="114"/>
    </location>
</feature>
<name>A0A1Y0IAL4_9GAMM</name>
<gene>
    <name evidence="12" type="ORF">OLMES_2454</name>
</gene>
<keyword evidence="13" id="KW-1185">Reference proteome</keyword>
<evidence type="ECO:0000313" key="13">
    <source>
        <dbReference type="Proteomes" id="UP000196027"/>
    </source>
</evidence>
<dbReference type="InterPro" id="IPR013786">
    <property type="entry name" value="AcylCoA_DH/ox_N"/>
</dbReference>
<dbReference type="InterPro" id="IPR006089">
    <property type="entry name" value="Acyl-CoA_DH_CS"/>
</dbReference>
<dbReference type="PROSITE" id="PS00073">
    <property type="entry name" value="ACYL_COA_DH_2"/>
    <property type="match status" value="1"/>
</dbReference>
<evidence type="ECO:0000256" key="6">
    <source>
        <dbReference type="ARBA" id="ARBA00022827"/>
    </source>
</evidence>
<dbReference type="GO" id="GO:0009083">
    <property type="term" value="P:branched-chain amino acid catabolic process"/>
    <property type="evidence" value="ECO:0007669"/>
    <property type="project" value="UniProtKB-KW"/>
</dbReference>
<evidence type="ECO:0000256" key="8">
    <source>
        <dbReference type="RuleBase" id="RU362125"/>
    </source>
</evidence>
<evidence type="ECO:0000313" key="12">
    <source>
        <dbReference type="EMBL" id="ARU56515.1"/>
    </source>
</evidence>
<dbReference type="SUPFAM" id="SSF56645">
    <property type="entry name" value="Acyl-CoA dehydrogenase NM domain-like"/>
    <property type="match status" value="1"/>
</dbReference>
<comment type="pathway">
    <text evidence="2">Amino-acid degradation; L-valine degradation.</text>
</comment>
<keyword evidence="7 8" id="KW-0560">Oxidoreductase</keyword>
<evidence type="ECO:0000256" key="1">
    <source>
        <dbReference type="ARBA" id="ARBA00001974"/>
    </source>
</evidence>
<reference evidence="12 13" key="1">
    <citation type="submission" date="2017-05" db="EMBL/GenBank/DDBJ databases">
        <title>Genomic insights into alkan degradation activity of Oleiphilus messinensis.</title>
        <authorList>
            <person name="Kozyavkin S.A."/>
            <person name="Slesarev A.I."/>
            <person name="Golyshin P.N."/>
            <person name="Korzhenkov A."/>
            <person name="Golyshina O.N."/>
            <person name="Toshchakov S.V."/>
        </authorList>
    </citation>
    <scope>NUCLEOTIDE SEQUENCE [LARGE SCALE GENOMIC DNA]</scope>
    <source>
        <strain evidence="12 13">ME102</strain>
    </source>
</reference>
<dbReference type="KEGG" id="ome:OLMES_2454"/>
<evidence type="ECO:0000256" key="5">
    <source>
        <dbReference type="ARBA" id="ARBA00022630"/>
    </source>
</evidence>
<dbReference type="InterPro" id="IPR037069">
    <property type="entry name" value="AcylCoA_DH/ox_N_sf"/>
</dbReference>
<evidence type="ECO:0000256" key="3">
    <source>
        <dbReference type="ARBA" id="ARBA00009347"/>
    </source>
</evidence>
<sequence length="376" mass="41595">MEELLIFKDAAKKAIEQEIVPHHHHWEQSGVLPKEVWKTLGHAGLLCVDLPEEYGGSGVSFRYSQVVLQELCRQGFMGLSGSVAIQSDIVAQYILHMGNEEQKKTWLPKMASGEVVAAVAMTEPATGSDLQGMKTTAIKDGNHYIINGSKTFITNGGHADLVIVCAKTDPKEGGKGISLFLVDATLPGFSRGKQLEKIGQHAGDTTELFFDNMKVPASSLLGMENQGFLYLMQELPRERLAVAASAVSAARACLEWTIQYVKERQAFGRPIAKFQNTRFKLAEMKTQIEIHDAFVNQCVDKFEQRKMSLSDAAMVKLSATEMLCKVTDECLQLFGGYGYMSEYHIARAFVDARVLKIYAGTSEIMKEMISRELLGN</sequence>
<dbReference type="OrthoDB" id="9770681at2"/>